<evidence type="ECO:0000256" key="1">
    <source>
        <dbReference type="ARBA" id="ARBA00004123"/>
    </source>
</evidence>
<protein>
    <submittedName>
        <fullName evidence="11">LAME_0E03092g1_1</fullName>
    </submittedName>
</protein>
<dbReference type="InterPro" id="IPR001965">
    <property type="entry name" value="Znf_PHD"/>
</dbReference>
<dbReference type="AlphaFoldDB" id="A0A1G4JGV3"/>
<feature type="compositionally biased region" description="Basic and acidic residues" evidence="8">
    <location>
        <begin position="460"/>
        <end position="471"/>
    </location>
</feature>
<dbReference type="Pfam" id="PF10513">
    <property type="entry name" value="EPL1"/>
    <property type="match status" value="1"/>
</dbReference>
<evidence type="ECO:0000256" key="6">
    <source>
        <dbReference type="ARBA" id="ARBA00023242"/>
    </source>
</evidence>
<name>A0A1G4JGV3_9SACH</name>
<keyword evidence="3" id="KW-0677">Repeat</keyword>
<evidence type="ECO:0000313" key="12">
    <source>
        <dbReference type="Proteomes" id="UP000191144"/>
    </source>
</evidence>
<feature type="domain" description="PHD-type" evidence="10">
    <location>
        <begin position="315"/>
        <end position="435"/>
    </location>
</feature>
<dbReference type="Pfam" id="PF13832">
    <property type="entry name" value="zf-HC5HC2H_2"/>
    <property type="match status" value="1"/>
</dbReference>
<feature type="region of interest" description="Disordered" evidence="8">
    <location>
        <begin position="460"/>
        <end position="481"/>
    </location>
</feature>
<dbReference type="PROSITE" id="PS50016">
    <property type="entry name" value="ZF_PHD_2"/>
    <property type="match status" value="1"/>
</dbReference>
<accession>A0A1G4JGV3</accession>
<organism evidence="11 12">
    <name type="scientific">Lachancea meyersii CBS 8951</name>
    <dbReference type="NCBI Taxonomy" id="1266667"/>
    <lineage>
        <taxon>Eukaryota</taxon>
        <taxon>Fungi</taxon>
        <taxon>Dikarya</taxon>
        <taxon>Ascomycota</taxon>
        <taxon>Saccharomycotina</taxon>
        <taxon>Saccharomycetes</taxon>
        <taxon>Saccharomycetales</taxon>
        <taxon>Saccharomycetaceae</taxon>
        <taxon>Lachancea</taxon>
    </lineage>
</organism>
<dbReference type="PANTHER" id="PTHR13793:SF107">
    <property type="entry name" value="BROMODOMAIN-CONTAINING PROTEIN HOMOLOG"/>
    <property type="match status" value="1"/>
</dbReference>
<dbReference type="GO" id="GO:0005634">
    <property type="term" value="C:nucleus"/>
    <property type="evidence" value="ECO:0007669"/>
    <property type="project" value="UniProtKB-SubCell"/>
</dbReference>
<evidence type="ECO:0000256" key="5">
    <source>
        <dbReference type="ARBA" id="ARBA00022833"/>
    </source>
</evidence>
<dbReference type="InterPro" id="IPR019542">
    <property type="entry name" value="Enhancer_polycomb-like_N"/>
</dbReference>
<dbReference type="GO" id="GO:0008270">
    <property type="term" value="F:zinc ion binding"/>
    <property type="evidence" value="ECO:0007669"/>
    <property type="project" value="UniProtKB-KW"/>
</dbReference>
<dbReference type="Gene3D" id="3.30.40.10">
    <property type="entry name" value="Zinc/RING finger domain, C3HC4 (zinc finger)"/>
    <property type="match status" value="2"/>
</dbReference>
<dbReference type="CDD" id="cd15670">
    <property type="entry name" value="ePHD_BRPF"/>
    <property type="match status" value="1"/>
</dbReference>
<dbReference type="CDD" id="cd15492">
    <property type="entry name" value="PHD_BRPF_JADE_like"/>
    <property type="match status" value="1"/>
</dbReference>
<dbReference type="EMBL" id="LT598481">
    <property type="protein sequence ID" value="SCU89353.1"/>
    <property type="molecule type" value="Genomic_DNA"/>
</dbReference>
<evidence type="ECO:0000256" key="7">
    <source>
        <dbReference type="PROSITE-ProRule" id="PRU00146"/>
    </source>
</evidence>
<keyword evidence="5" id="KW-0862">Zinc</keyword>
<dbReference type="SUPFAM" id="SSF57903">
    <property type="entry name" value="FYVE/PHD zinc finger"/>
    <property type="match status" value="1"/>
</dbReference>
<sequence length="747" mass="85871">MSSFKKVSNNLKDDGPKLREEKHFSDFYPDLDQQELLPVIVPNEKDNCCETGPRKDEKVAVLKRFDSDRENAVEYAKNGQKTHIKQMIFNDKVTLEPIALDKSQVRFKKCKLSIGNLVQDPRVSRTYQRFGYMTGSSLNNFDENTSPYIKRTDDLALAKPNPLKHISRYQSNFKVEYDMDEQDDLYLRYLNEIRISNPTHYLTHEIFEIVMSVLENEWFHLEKKIPPRISTTSEVSSQETRAAWAHYESYGSDDGTGHVVDQPCAVCGLTECDNSNAIVFCDGCDVAVHQECYGVVFIPEGQWLCRRCMISRNRKINCLFCPSHTGAFKQTDRGSWGHVVCGLWIPELFFVNSHYMEPIDGIDMIPRSRWKLTCYICKQKVGACIQCSNKNCFTAFHVTCAKRAGLCMDFGSCSIVEASSNAPGVRLQSFCDKHSPPDWPDCKEGIAKTRNYFAAANNRTESDDTPLREKQSTSVAKGKWTTNRGTPIAPQVFARVVEQVLEIFKVENSSKLSTDLCKYWSMKRELKRGAPLVRKFDPSSFGAFTVDEINRRVEFAQVLSNDMKKLHDMTNLVVERQKALSLRDGAVRKARELYSHPGKFFLRETVMKKVNNYSSYRALMQEKKTRDGFNRQIQIFLESKTDDDDDCIALFRDLMESYFAEVEDDEKASRRIKGEAKKLQAHVHVLLESVEFSQVKKWIAQDFTNRNGDIKPVPWKGPLLMKEYEIDEIEELSHAETKMLWAKLGGR</sequence>
<dbReference type="SMART" id="SM00249">
    <property type="entry name" value="PHD"/>
    <property type="match status" value="2"/>
</dbReference>
<feature type="compositionally biased region" description="Basic and acidic residues" evidence="8">
    <location>
        <begin position="11"/>
        <end position="25"/>
    </location>
</feature>
<keyword evidence="2" id="KW-0479">Metal-binding</keyword>
<dbReference type="Proteomes" id="UP000191144">
    <property type="component" value="Chromosome E"/>
</dbReference>
<feature type="compositionally biased region" description="Polar residues" evidence="8">
    <location>
        <begin position="1"/>
        <end position="10"/>
    </location>
</feature>
<dbReference type="Pfam" id="PF13831">
    <property type="entry name" value="PHD_2"/>
    <property type="match status" value="1"/>
</dbReference>
<feature type="domain" description="PHD-type" evidence="9">
    <location>
        <begin position="261"/>
        <end position="311"/>
    </location>
</feature>
<keyword evidence="12" id="KW-1185">Reference proteome</keyword>
<dbReference type="InterPro" id="IPR011011">
    <property type="entry name" value="Znf_FYVE_PHD"/>
</dbReference>
<evidence type="ECO:0000313" key="11">
    <source>
        <dbReference type="EMBL" id="SCU89353.1"/>
    </source>
</evidence>
<dbReference type="GO" id="GO:0006357">
    <property type="term" value="P:regulation of transcription by RNA polymerase II"/>
    <property type="evidence" value="ECO:0007669"/>
    <property type="project" value="TreeGrafter"/>
</dbReference>
<feature type="region of interest" description="Disordered" evidence="8">
    <location>
        <begin position="1"/>
        <end position="25"/>
    </location>
</feature>
<evidence type="ECO:0000259" key="10">
    <source>
        <dbReference type="PROSITE" id="PS51805"/>
    </source>
</evidence>
<evidence type="ECO:0000256" key="4">
    <source>
        <dbReference type="ARBA" id="ARBA00022771"/>
    </source>
</evidence>
<dbReference type="InterPro" id="IPR019787">
    <property type="entry name" value="Znf_PHD-finger"/>
</dbReference>
<evidence type="ECO:0000256" key="8">
    <source>
        <dbReference type="SAM" id="MobiDB-lite"/>
    </source>
</evidence>
<evidence type="ECO:0000256" key="2">
    <source>
        <dbReference type="ARBA" id="ARBA00022723"/>
    </source>
</evidence>
<keyword evidence="6" id="KW-0539">Nucleus</keyword>
<reference evidence="12" key="1">
    <citation type="submission" date="2016-03" db="EMBL/GenBank/DDBJ databases">
        <authorList>
            <person name="Devillers Hugo."/>
        </authorList>
    </citation>
    <scope>NUCLEOTIDE SEQUENCE [LARGE SCALE GENOMIC DNA]</scope>
</reference>
<dbReference type="PANTHER" id="PTHR13793">
    <property type="entry name" value="PHD FINGER PROTEINS"/>
    <property type="match status" value="1"/>
</dbReference>
<dbReference type="FunFam" id="3.30.40.10:FF:000007">
    <property type="entry name" value="Bromodomain containing 1, isoform CRA_b"/>
    <property type="match status" value="1"/>
</dbReference>
<proteinExistence type="predicted"/>
<evidence type="ECO:0000256" key="3">
    <source>
        <dbReference type="ARBA" id="ARBA00022737"/>
    </source>
</evidence>
<dbReference type="InterPro" id="IPR034732">
    <property type="entry name" value="EPHD"/>
</dbReference>
<dbReference type="InterPro" id="IPR013083">
    <property type="entry name" value="Znf_RING/FYVE/PHD"/>
</dbReference>
<comment type="subcellular location">
    <subcellularLocation>
        <location evidence="1">Nucleus</location>
    </subcellularLocation>
</comment>
<dbReference type="InterPro" id="IPR050701">
    <property type="entry name" value="Histone_Mod_Regulator"/>
</dbReference>
<gene>
    <name evidence="11" type="ORF">LAME_0E03092G</name>
</gene>
<feature type="compositionally biased region" description="Polar residues" evidence="8">
    <location>
        <begin position="472"/>
        <end position="481"/>
    </location>
</feature>
<dbReference type="PROSITE" id="PS51805">
    <property type="entry name" value="EPHD"/>
    <property type="match status" value="1"/>
</dbReference>
<evidence type="ECO:0000259" key="9">
    <source>
        <dbReference type="PROSITE" id="PS50016"/>
    </source>
</evidence>
<keyword evidence="4 7" id="KW-0863">Zinc-finger</keyword>
<dbReference type="OrthoDB" id="20839at2759"/>